<proteinExistence type="predicted"/>
<dbReference type="Proteomes" id="UP000177785">
    <property type="component" value="Unassembled WGS sequence"/>
</dbReference>
<dbReference type="EMBL" id="MHNL01000011">
    <property type="protein sequence ID" value="OGZ44907.1"/>
    <property type="molecule type" value="Genomic_DNA"/>
</dbReference>
<gene>
    <name evidence="2" type="ORF">A2756_03480</name>
</gene>
<sequence>MKNNFFVKIFLGGGIFLALGALIVWYLGIFFRATPPAPVLTRESFDWQEQEHVWSLYIDAVGLDKGYDELVRAYQDQTYFVNQHNIAHVIGILLYKRLGIAGVAKCRSNFGLGCYHSFFTEAVRASGPDIVPTLNEACNKLGADGFAVGCEHGIGHAVVVYAGFERSDLLRALALCDRGQPSLPVSGCVAGAYMEYNFRQIMSIESEGRAGGIRPFDPQYPNDPCDTLPDRFQESCYYSQPEWWGEVLDHDYRRVGELCGRVPDRWQARCFAGTGRAVGQYLQPKADRVGELCWEMPMDAGRISCALSAGRLYADDPATASELPILCTDLAARGAVEVVQKLCGVSL</sequence>
<feature type="transmembrane region" description="Helical" evidence="1">
    <location>
        <begin position="9"/>
        <end position="31"/>
    </location>
</feature>
<keyword evidence="1" id="KW-0812">Transmembrane</keyword>
<evidence type="ECO:0000313" key="3">
    <source>
        <dbReference type="Proteomes" id="UP000177785"/>
    </source>
</evidence>
<evidence type="ECO:0000313" key="2">
    <source>
        <dbReference type="EMBL" id="OGZ44907.1"/>
    </source>
</evidence>
<evidence type="ECO:0000256" key="1">
    <source>
        <dbReference type="SAM" id="Phobius"/>
    </source>
</evidence>
<accession>A0A1G2G3Y4</accession>
<name>A0A1G2G3Y4_9BACT</name>
<reference evidence="2 3" key="1">
    <citation type="journal article" date="2016" name="Nat. Commun.">
        <title>Thousands of microbial genomes shed light on interconnected biogeochemical processes in an aquifer system.</title>
        <authorList>
            <person name="Anantharaman K."/>
            <person name="Brown C.T."/>
            <person name="Hug L.A."/>
            <person name="Sharon I."/>
            <person name="Castelle C.J."/>
            <person name="Probst A.J."/>
            <person name="Thomas B.C."/>
            <person name="Singh A."/>
            <person name="Wilkins M.J."/>
            <person name="Karaoz U."/>
            <person name="Brodie E.L."/>
            <person name="Williams K.H."/>
            <person name="Hubbard S.S."/>
            <person name="Banfield J.F."/>
        </authorList>
    </citation>
    <scope>NUCLEOTIDE SEQUENCE [LARGE SCALE GENOMIC DNA]</scope>
</reference>
<dbReference type="STRING" id="1802115.A2756_03480"/>
<keyword evidence="1" id="KW-0472">Membrane</keyword>
<keyword evidence="1" id="KW-1133">Transmembrane helix</keyword>
<organism evidence="2 3">
    <name type="scientific">Candidatus Ryanbacteria bacterium RIFCSPHIGHO2_01_FULL_48_27</name>
    <dbReference type="NCBI Taxonomy" id="1802115"/>
    <lineage>
        <taxon>Bacteria</taxon>
        <taxon>Candidatus Ryaniibacteriota</taxon>
    </lineage>
</organism>
<dbReference type="AlphaFoldDB" id="A0A1G2G3Y4"/>
<comment type="caution">
    <text evidence="2">The sequence shown here is derived from an EMBL/GenBank/DDBJ whole genome shotgun (WGS) entry which is preliminary data.</text>
</comment>
<protein>
    <submittedName>
        <fullName evidence="2">Uncharacterized protein</fullName>
    </submittedName>
</protein>